<evidence type="ECO:0000256" key="2">
    <source>
        <dbReference type="ARBA" id="ARBA00022517"/>
    </source>
</evidence>
<dbReference type="GO" id="GO:0005829">
    <property type="term" value="C:cytosol"/>
    <property type="evidence" value="ECO:0007669"/>
    <property type="project" value="TreeGrafter"/>
</dbReference>
<evidence type="ECO:0000313" key="4">
    <source>
        <dbReference type="EMBL" id="SVE03122.1"/>
    </source>
</evidence>
<feature type="non-terminal residue" evidence="4">
    <location>
        <position position="1"/>
    </location>
</feature>
<sequence>KNNIIADIMPKDLVLIDLVQDKSSIRIIVDSVKSVDLDTTAYIAKKIRNSESLNKYLPKDFRLEVSSPGIDSPLTYPFQYKKNIGRQLKIKELSTSNEIKAKLTHVIEDGIVATNNIGKTIKFKFDEIESATIITVF</sequence>
<dbReference type="AlphaFoldDB" id="A0A383A5Q4"/>
<dbReference type="EMBL" id="UINC01189435">
    <property type="protein sequence ID" value="SVE03122.1"/>
    <property type="molecule type" value="Genomic_DNA"/>
</dbReference>
<gene>
    <name evidence="4" type="ORF">METZ01_LOCUS455976</name>
</gene>
<keyword evidence="1" id="KW-0963">Cytoplasm</keyword>
<dbReference type="InterPro" id="IPR035956">
    <property type="entry name" value="RimP_N_sf"/>
</dbReference>
<evidence type="ECO:0000256" key="1">
    <source>
        <dbReference type="ARBA" id="ARBA00022490"/>
    </source>
</evidence>
<reference evidence="4" key="1">
    <citation type="submission" date="2018-05" db="EMBL/GenBank/DDBJ databases">
        <authorList>
            <person name="Lanie J.A."/>
            <person name="Ng W.-L."/>
            <person name="Kazmierczak K.M."/>
            <person name="Andrzejewski T.M."/>
            <person name="Davidsen T.M."/>
            <person name="Wayne K.J."/>
            <person name="Tettelin H."/>
            <person name="Glass J.I."/>
            <person name="Rusch D."/>
            <person name="Podicherti R."/>
            <person name="Tsui H.-C.T."/>
            <person name="Winkler M.E."/>
        </authorList>
    </citation>
    <scope>NUCLEOTIDE SEQUENCE</scope>
</reference>
<organism evidence="4">
    <name type="scientific">marine metagenome</name>
    <dbReference type="NCBI Taxonomy" id="408172"/>
    <lineage>
        <taxon>unclassified sequences</taxon>
        <taxon>metagenomes</taxon>
        <taxon>ecological metagenomes</taxon>
    </lineage>
</organism>
<evidence type="ECO:0000259" key="3">
    <source>
        <dbReference type="Pfam" id="PF02576"/>
    </source>
</evidence>
<dbReference type="SUPFAM" id="SSF75420">
    <property type="entry name" value="YhbC-like, N-terminal domain"/>
    <property type="match status" value="1"/>
</dbReference>
<dbReference type="InterPro" id="IPR003728">
    <property type="entry name" value="Ribosome_maturation_RimP"/>
</dbReference>
<proteinExistence type="inferred from homology"/>
<name>A0A383A5Q4_9ZZZZ</name>
<keyword evidence="2" id="KW-0690">Ribosome biogenesis</keyword>
<protein>
    <recommendedName>
        <fullName evidence="3">Ribosome maturation factor RimP N-terminal domain-containing protein</fullName>
    </recommendedName>
</protein>
<dbReference type="Pfam" id="PF02576">
    <property type="entry name" value="RimP_N"/>
    <property type="match status" value="1"/>
</dbReference>
<feature type="domain" description="Ribosome maturation factor RimP N-terminal" evidence="3">
    <location>
        <begin position="12"/>
        <end position="71"/>
    </location>
</feature>
<dbReference type="PANTHER" id="PTHR33867">
    <property type="entry name" value="RIBOSOME MATURATION FACTOR RIMP"/>
    <property type="match status" value="1"/>
</dbReference>
<dbReference type="PANTHER" id="PTHR33867:SF1">
    <property type="entry name" value="RIBOSOME MATURATION FACTOR RIMP"/>
    <property type="match status" value="1"/>
</dbReference>
<accession>A0A383A5Q4</accession>
<dbReference type="InterPro" id="IPR028989">
    <property type="entry name" value="RimP_N"/>
</dbReference>
<dbReference type="GO" id="GO:0000028">
    <property type="term" value="P:ribosomal small subunit assembly"/>
    <property type="evidence" value="ECO:0007669"/>
    <property type="project" value="TreeGrafter"/>
</dbReference>
<dbReference type="GO" id="GO:0006412">
    <property type="term" value="P:translation"/>
    <property type="evidence" value="ECO:0007669"/>
    <property type="project" value="TreeGrafter"/>
</dbReference>
<dbReference type="Gene3D" id="3.30.300.70">
    <property type="entry name" value="RimP-like superfamily, N-terminal"/>
    <property type="match status" value="1"/>
</dbReference>
<dbReference type="HAMAP" id="MF_01077">
    <property type="entry name" value="RimP"/>
    <property type="match status" value="1"/>
</dbReference>